<protein>
    <recommendedName>
        <fullName evidence="3">tRNA (adenine(58)-N(1))-methyltransferase non-catalytic subunit TRM6</fullName>
    </recommendedName>
    <alternativeName>
        <fullName evidence="6">tRNA(m1A58)-methyltransferase subunit TRM6</fullName>
    </alternativeName>
</protein>
<evidence type="ECO:0000256" key="3">
    <source>
        <dbReference type="ARBA" id="ARBA00021704"/>
    </source>
</evidence>
<keyword evidence="8" id="KW-0489">Methyltransferase</keyword>
<evidence type="ECO:0000256" key="6">
    <source>
        <dbReference type="ARBA" id="ARBA00032319"/>
    </source>
</evidence>
<comment type="caution">
    <text evidence="8">The sequence shown here is derived from an EMBL/GenBank/DDBJ whole genome shotgun (WGS) entry which is preliminary data.</text>
</comment>
<keyword evidence="4" id="KW-0819">tRNA processing</keyword>
<dbReference type="InterPro" id="IPR029063">
    <property type="entry name" value="SAM-dependent_MTases_sf"/>
</dbReference>
<dbReference type="PANTHER" id="PTHR12945">
    <property type="entry name" value="TRANSLATION INITIATION FACTOR EIF3-RELATED"/>
    <property type="match status" value="1"/>
</dbReference>
<comment type="subcellular location">
    <subcellularLocation>
        <location evidence="1">Nucleus</location>
    </subcellularLocation>
</comment>
<feature type="region of interest" description="Disordered" evidence="7">
    <location>
        <begin position="128"/>
        <end position="191"/>
    </location>
</feature>
<feature type="compositionally biased region" description="Polar residues" evidence="7">
    <location>
        <begin position="13"/>
        <end position="22"/>
    </location>
</feature>
<dbReference type="EMBL" id="RSCD01000021">
    <property type="protein sequence ID" value="RSH85305.1"/>
    <property type="molecule type" value="Genomic_DNA"/>
</dbReference>
<dbReference type="Pfam" id="PF04189">
    <property type="entry name" value="Gcd10p"/>
    <property type="match status" value="1"/>
</dbReference>
<sequence length="583" mass="63822">MEVDPQAPPSESAPHTGTSLINTDAAPIPPTSAPVPTTSGPAEPSSSTGVKRPHDRPEPSAPLLPMEEVLRRRLTVIQEGDNVLLRLPSDSIKAVVASKQGLVQLGKFGSFPSSQLLGLHYDITYEISPSETSGGGEGSSPAPGTTAGGGGEETFQQSERGFGQAKGKKRKKNAGKGKDVSAEAGGEGKVNPGWQNLLRPLRRQPLVDAVIDDITETNEFIDDSEEAKQSLLSQEEITELRAQGISAEEIIQRQIERHERFGLKTDFSKEKWRKRKEKKYLQTVHPLAPSSENMVNHYALRNPQAILHLRADTLSQLLVLANIRPHGRYLVVDDTGGLVTASILDRMGCEGRVLTFTEADSPPAWGVLSAMNFGERELGCVKWLNWMEADEDYERPPPPPEDNMPSIAASKTLARQRRHNLQVADLNNTRAELHTGNWDGLILATELNPLSVIARLSPHLAGSGIIVAYSPYVQVLAEVLQYTKKDPNYLNANITESWTRTYQVLPGRTHPLMTTSGTGGYLFHATRVFPSAFQRESNQRIAERRQRKKNRTRGKEGEKPSGARVAAEDSASSGIEDALDEDV</sequence>
<dbReference type="GO" id="GO:0008168">
    <property type="term" value="F:methyltransferase activity"/>
    <property type="evidence" value="ECO:0007669"/>
    <property type="project" value="UniProtKB-KW"/>
</dbReference>
<keyword evidence="8" id="KW-0808">Transferase</keyword>
<dbReference type="AlphaFoldDB" id="A0A427Y2W3"/>
<feature type="compositionally biased region" description="Polar residues" evidence="7">
    <location>
        <begin position="34"/>
        <end position="49"/>
    </location>
</feature>
<dbReference type="STRING" id="1890683.A0A427Y2W3"/>
<gene>
    <name evidence="8" type="primary">TRM6</name>
    <name evidence="8" type="ORF">EHS25_005112</name>
</gene>
<comment type="similarity">
    <text evidence="2">Belongs to the TRM6/GCD10 family.</text>
</comment>
<dbReference type="GO" id="GO:0005634">
    <property type="term" value="C:nucleus"/>
    <property type="evidence" value="ECO:0007669"/>
    <property type="project" value="UniProtKB-SubCell"/>
</dbReference>
<evidence type="ECO:0000313" key="9">
    <source>
        <dbReference type="Proteomes" id="UP000279259"/>
    </source>
</evidence>
<dbReference type="PANTHER" id="PTHR12945:SF0">
    <property type="entry name" value="TRNA (ADENINE(58)-N(1))-METHYLTRANSFERASE NON-CATALYTIC SUBUNIT TRM6"/>
    <property type="match status" value="1"/>
</dbReference>
<feature type="region of interest" description="Disordered" evidence="7">
    <location>
        <begin position="1"/>
        <end position="65"/>
    </location>
</feature>
<keyword evidence="9" id="KW-1185">Reference proteome</keyword>
<evidence type="ECO:0000256" key="5">
    <source>
        <dbReference type="ARBA" id="ARBA00023242"/>
    </source>
</evidence>
<dbReference type="OrthoDB" id="10254665at2759"/>
<evidence type="ECO:0000313" key="8">
    <source>
        <dbReference type="EMBL" id="RSH85305.1"/>
    </source>
</evidence>
<dbReference type="InterPro" id="IPR017423">
    <property type="entry name" value="TRM6"/>
</dbReference>
<proteinExistence type="inferred from homology"/>
<keyword evidence="5" id="KW-0539">Nucleus</keyword>
<dbReference type="Proteomes" id="UP000279259">
    <property type="component" value="Unassembled WGS sequence"/>
</dbReference>
<reference evidence="8 9" key="1">
    <citation type="submission" date="2018-11" db="EMBL/GenBank/DDBJ databases">
        <title>Genome sequence of Saitozyma podzolica DSM 27192.</title>
        <authorList>
            <person name="Aliyu H."/>
            <person name="Gorte O."/>
            <person name="Ochsenreither K."/>
        </authorList>
    </citation>
    <scope>NUCLEOTIDE SEQUENCE [LARGE SCALE GENOMIC DNA]</scope>
    <source>
        <strain evidence="8 9">DSM 27192</strain>
    </source>
</reference>
<evidence type="ECO:0000256" key="2">
    <source>
        <dbReference type="ARBA" id="ARBA00008320"/>
    </source>
</evidence>
<evidence type="ECO:0000256" key="4">
    <source>
        <dbReference type="ARBA" id="ARBA00022694"/>
    </source>
</evidence>
<feature type="compositionally biased region" description="Basic residues" evidence="7">
    <location>
        <begin position="166"/>
        <end position="175"/>
    </location>
</feature>
<accession>A0A427Y2W3</accession>
<evidence type="ECO:0000256" key="1">
    <source>
        <dbReference type="ARBA" id="ARBA00004123"/>
    </source>
</evidence>
<dbReference type="GO" id="GO:0031515">
    <property type="term" value="C:tRNA (m1A) methyltransferase complex"/>
    <property type="evidence" value="ECO:0007669"/>
    <property type="project" value="InterPro"/>
</dbReference>
<dbReference type="Gene3D" id="3.40.50.150">
    <property type="entry name" value="Vaccinia Virus protein VP39"/>
    <property type="match status" value="1"/>
</dbReference>
<evidence type="ECO:0000256" key="7">
    <source>
        <dbReference type="SAM" id="MobiDB-lite"/>
    </source>
</evidence>
<organism evidence="8 9">
    <name type="scientific">Saitozyma podzolica</name>
    <dbReference type="NCBI Taxonomy" id="1890683"/>
    <lineage>
        <taxon>Eukaryota</taxon>
        <taxon>Fungi</taxon>
        <taxon>Dikarya</taxon>
        <taxon>Basidiomycota</taxon>
        <taxon>Agaricomycotina</taxon>
        <taxon>Tremellomycetes</taxon>
        <taxon>Tremellales</taxon>
        <taxon>Trimorphomycetaceae</taxon>
        <taxon>Saitozyma</taxon>
    </lineage>
</organism>
<feature type="region of interest" description="Disordered" evidence="7">
    <location>
        <begin position="536"/>
        <end position="583"/>
    </location>
</feature>
<name>A0A427Y2W3_9TREE</name>
<dbReference type="GO" id="GO:0030488">
    <property type="term" value="P:tRNA methylation"/>
    <property type="evidence" value="ECO:0007669"/>
    <property type="project" value="InterPro"/>
</dbReference>